<protein>
    <submittedName>
        <fullName evidence="3">C4-dicarboxylate ABC transporter</fullName>
    </submittedName>
</protein>
<proteinExistence type="predicted"/>
<evidence type="ECO:0000256" key="1">
    <source>
        <dbReference type="ARBA" id="ARBA00022729"/>
    </source>
</evidence>
<reference evidence="3" key="1">
    <citation type="submission" date="2022-12" db="EMBL/GenBank/DDBJ databases">
        <title>Reference genome sequencing for broad-spectrum identification of bacterial and archaeal isolates by mass spectrometry.</title>
        <authorList>
            <person name="Sekiguchi Y."/>
            <person name="Tourlousse D.M."/>
        </authorList>
    </citation>
    <scope>NUCLEOTIDE SEQUENCE</scope>
    <source>
        <strain evidence="3">10succ1</strain>
    </source>
</reference>
<evidence type="ECO:0000313" key="4">
    <source>
        <dbReference type="Proteomes" id="UP001144471"/>
    </source>
</evidence>
<dbReference type="CDD" id="cd13669">
    <property type="entry name" value="PBP2_TRAP_TM0322_like"/>
    <property type="match status" value="1"/>
</dbReference>
<dbReference type="PIRSF" id="PIRSF006470">
    <property type="entry name" value="DctB"/>
    <property type="match status" value="1"/>
</dbReference>
<keyword evidence="1 2" id="KW-0732">Signal</keyword>
<dbReference type="PROSITE" id="PS51257">
    <property type="entry name" value="PROKAR_LIPOPROTEIN"/>
    <property type="match status" value="1"/>
</dbReference>
<dbReference type="PANTHER" id="PTHR33376:SF3">
    <property type="entry name" value="C4-DICARBOXYLATE-BINDING PROTEIN"/>
    <property type="match status" value="1"/>
</dbReference>
<dbReference type="InterPro" id="IPR018389">
    <property type="entry name" value="DctP_fam"/>
</dbReference>
<feature type="chain" id="PRO_5040736776" evidence="2">
    <location>
        <begin position="20"/>
        <end position="338"/>
    </location>
</feature>
<sequence>MKKIFKMLTLMLAAIMLFASCGKKEEGATKGEEKVVIKLSTKFVEDEQTAKSLKRVAEKILERSNGNIEIQVYPGGQLPIGKDSMEQVVSGANWISVDGLNFIGDYVPDFNAINGPMLYKNFDEYLAMTQSDLVKKLKAEAEKKQIKVLSLDYLFGFRSMLTDKEVKVPEDLNGVKVRVPTSQLYMYTLEAMGANPTPLPFTEVYSGIQQGVVDGLEGSLMTIYGTKIYEVRKQVSLTNHLLGVSAVSISKQVWEGLTEEQRTIIQEEFDAGAKYNNDVTVELEKEYKVKLEELGVKFNEVDLAAFNKETSKVFSKFPKWTPGIYDEIMSELEVIRSK</sequence>
<dbReference type="EMBL" id="BSDY01000002">
    <property type="protein sequence ID" value="GLI54869.1"/>
    <property type="molecule type" value="Genomic_DNA"/>
</dbReference>
<organism evidence="3 4">
    <name type="scientific">Propionigenium maris DSM 9537</name>
    <dbReference type="NCBI Taxonomy" id="1123000"/>
    <lineage>
        <taxon>Bacteria</taxon>
        <taxon>Fusobacteriati</taxon>
        <taxon>Fusobacteriota</taxon>
        <taxon>Fusobacteriia</taxon>
        <taxon>Fusobacteriales</taxon>
        <taxon>Fusobacteriaceae</taxon>
        <taxon>Propionigenium</taxon>
    </lineage>
</organism>
<feature type="signal peptide" evidence="2">
    <location>
        <begin position="1"/>
        <end position="19"/>
    </location>
</feature>
<dbReference type="PANTHER" id="PTHR33376">
    <property type="match status" value="1"/>
</dbReference>
<gene>
    <name evidence="3" type="ORF">PM10SUCC1_03840</name>
</gene>
<dbReference type="GO" id="GO:0055085">
    <property type="term" value="P:transmembrane transport"/>
    <property type="evidence" value="ECO:0007669"/>
    <property type="project" value="InterPro"/>
</dbReference>
<dbReference type="InterPro" id="IPR004682">
    <property type="entry name" value="TRAP_DctP"/>
</dbReference>
<dbReference type="RefSeq" id="WP_281832987.1">
    <property type="nucleotide sequence ID" value="NZ_BSDY01000002.1"/>
</dbReference>
<dbReference type="Pfam" id="PF03480">
    <property type="entry name" value="DctP"/>
    <property type="match status" value="1"/>
</dbReference>
<name>A0A9W6GJ72_9FUSO</name>
<dbReference type="AlphaFoldDB" id="A0A9W6GJ72"/>
<dbReference type="Proteomes" id="UP001144471">
    <property type="component" value="Unassembled WGS sequence"/>
</dbReference>
<accession>A0A9W6GJ72</accession>
<evidence type="ECO:0000256" key="2">
    <source>
        <dbReference type="SAM" id="SignalP"/>
    </source>
</evidence>
<evidence type="ECO:0000313" key="3">
    <source>
        <dbReference type="EMBL" id="GLI54869.1"/>
    </source>
</evidence>
<dbReference type="Gene3D" id="3.40.190.170">
    <property type="entry name" value="Bacterial extracellular solute-binding protein, family 7"/>
    <property type="match status" value="1"/>
</dbReference>
<keyword evidence="4" id="KW-1185">Reference proteome</keyword>
<comment type="caution">
    <text evidence="3">The sequence shown here is derived from an EMBL/GenBank/DDBJ whole genome shotgun (WGS) entry which is preliminary data.</text>
</comment>
<dbReference type="InterPro" id="IPR038404">
    <property type="entry name" value="TRAP_DctP_sf"/>
</dbReference>
<dbReference type="GO" id="GO:0030288">
    <property type="term" value="C:outer membrane-bounded periplasmic space"/>
    <property type="evidence" value="ECO:0007669"/>
    <property type="project" value="InterPro"/>
</dbReference>
<dbReference type="NCBIfam" id="NF037995">
    <property type="entry name" value="TRAP_S1"/>
    <property type="match status" value="1"/>
</dbReference>